<protein>
    <submittedName>
        <fullName evidence="1">Uncharacterized protein</fullName>
    </submittedName>
</protein>
<evidence type="ECO:0000313" key="1">
    <source>
        <dbReference type="EMBL" id="GFS50955.1"/>
    </source>
</evidence>
<reference evidence="1" key="1">
    <citation type="submission" date="2020-08" db="EMBL/GenBank/DDBJ databases">
        <title>Multicomponent nature underlies the extraordinary mechanical properties of spider dragline silk.</title>
        <authorList>
            <person name="Kono N."/>
            <person name="Nakamura H."/>
            <person name="Mori M."/>
            <person name="Yoshida Y."/>
            <person name="Ohtoshi R."/>
            <person name="Malay A.D."/>
            <person name="Moran D.A.P."/>
            <person name="Tomita M."/>
            <person name="Numata K."/>
            <person name="Arakawa K."/>
        </authorList>
    </citation>
    <scope>NUCLEOTIDE SEQUENCE</scope>
</reference>
<accession>A0A8X6JA66</accession>
<proteinExistence type="predicted"/>
<sequence>MLFSSCHEIDHRDTPLLPEIRPRVATSADDQCLRHNVRGNRAAASSHLKYAFMYAIRRAVSFTTELRILPERWLQIHQTIFLCVCLTSQQKRERLDSGSSRGTSTGKRRKFALFTHDTHFDLQSNSVYVRLWREKKSIINNNT</sequence>
<dbReference type="AlphaFoldDB" id="A0A8X6JA66"/>
<organism evidence="1 2">
    <name type="scientific">Nephila pilipes</name>
    <name type="common">Giant wood spider</name>
    <name type="synonym">Nephila maculata</name>
    <dbReference type="NCBI Taxonomy" id="299642"/>
    <lineage>
        <taxon>Eukaryota</taxon>
        <taxon>Metazoa</taxon>
        <taxon>Ecdysozoa</taxon>
        <taxon>Arthropoda</taxon>
        <taxon>Chelicerata</taxon>
        <taxon>Arachnida</taxon>
        <taxon>Araneae</taxon>
        <taxon>Araneomorphae</taxon>
        <taxon>Entelegynae</taxon>
        <taxon>Araneoidea</taxon>
        <taxon>Nephilidae</taxon>
        <taxon>Nephila</taxon>
    </lineage>
</organism>
<keyword evidence="2" id="KW-1185">Reference proteome</keyword>
<dbReference type="Proteomes" id="UP000887013">
    <property type="component" value="Unassembled WGS sequence"/>
</dbReference>
<gene>
    <name evidence="1" type="ORF">NPIL_547241</name>
</gene>
<evidence type="ECO:0000313" key="2">
    <source>
        <dbReference type="Proteomes" id="UP000887013"/>
    </source>
</evidence>
<name>A0A8X6JA66_NEPPI</name>
<comment type="caution">
    <text evidence="1">The sequence shown here is derived from an EMBL/GenBank/DDBJ whole genome shotgun (WGS) entry which is preliminary data.</text>
</comment>
<dbReference type="EMBL" id="BMAW01045606">
    <property type="protein sequence ID" value="GFS50955.1"/>
    <property type="molecule type" value="Genomic_DNA"/>
</dbReference>